<name>A0A8X6PGZ4_NEPPI</name>
<feature type="domain" description="CCHC-type" evidence="2">
    <location>
        <begin position="34"/>
        <end position="49"/>
    </location>
</feature>
<sequence>MGYEDEVIQESSQFRRERLRERERPFERKRKIICYYCNELGHIKTFCPRLRKNNFKTVVDLNEDPFEKFKVKMEISGVDRVYLRESGSSIDVCARSWIKENDR</sequence>
<accession>A0A8X6PGZ4</accession>
<dbReference type="EMBL" id="BMAW01116422">
    <property type="protein sequence ID" value="GFT70620.1"/>
    <property type="molecule type" value="Genomic_DNA"/>
</dbReference>
<gene>
    <name evidence="3" type="ORF">NPIL_200651</name>
</gene>
<dbReference type="GO" id="GO:0008270">
    <property type="term" value="F:zinc ion binding"/>
    <property type="evidence" value="ECO:0007669"/>
    <property type="project" value="UniProtKB-KW"/>
</dbReference>
<organism evidence="3 4">
    <name type="scientific">Nephila pilipes</name>
    <name type="common">Giant wood spider</name>
    <name type="synonym">Nephila maculata</name>
    <dbReference type="NCBI Taxonomy" id="299642"/>
    <lineage>
        <taxon>Eukaryota</taxon>
        <taxon>Metazoa</taxon>
        <taxon>Ecdysozoa</taxon>
        <taxon>Arthropoda</taxon>
        <taxon>Chelicerata</taxon>
        <taxon>Arachnida</taxon>
        <taxon>Araneae</taxon>
        <taxon>Araneomorphae</taxon>
        <taxon>Entelegynae</taxon>
        <taxon>Araneoidea</taxon>
        <taxon>Nephilidae</taxon>
        <taxon>Nephila</taxon>
    </lineage>
</organism>
<dbReference type="AlphaFoldDB" id="A0A8X6PGZ4"/>
<keyword evidence="1" id="KW-0862">Zinc</keyword>
<keyword evidence="4" id="KW-1185">Reference proteome</keyword>
<dbReference type="Proteomes" id="UP000887013">
    <property type="component" value="Unassembled WGS sequence"/>
</dbReference>
<dbReference type="SUPFAM" id="SSF57756">
    <property type="entry name" value="Retrovirus zinc finger-like domains"/>
    <property type="match status" value="1"/>
</dbReference>
<comment type="caution">
    <text evidence="3">The sequence shown here is derived from an EMBL/GenBank/DDBJ whole genome shotgun (WGS) entry which is preliminary data.</text>
</comment>
<evidence type="ECO:0000256" key="1">
    <source>
        <dbReference type="PROSITE-ProRule" id="PRU00047"/>
    </source>
</evidence>
<evidence type="ECO:0000313" key="3">
    <source>
        <dbReference type="EMBL" id="GFT70620.1"/>
    </source>
</evidence>
<keyword evidence="1" id="KW-0863">Zinc-finger</keyword>
<dbReference type="PROSITE" id="PS50158">
    <property type="entry name" value="ZF_CCHC"/>
    <property type="match status" value="1"/>
</dbReference>
<dbReference type="Gene3D" id="4.10.60.10">
    <property type="entry name" value="Zinc finger, CCHC-type"/>
    <property type="match status" value="1"/>
</dbReference>
<proteinExistence type="predicted"/>
<dbReference type="InterPro" id="IPR001878">
    <property type="entry name" value="Znf_CCHC"/>
</dbReference>
<dbReference type="GO" id="GO:0003676">
    <property type="term" value="F:nucleic acid binding"/>
    <property type="evidence" value="ECO:0007669"/>
    <property type="project" value="InterPro"/>
</dbReference>
<evidence type="ECO:0000313" key="4">
    <source>
        <dbReference type="Proteomes" id="UP000887013"/>
    </source>
</evidence>
<dbReference type="InterPro" id="IPR036875">
    <property type="entry name" value="Znf_CCHC_sf"/>
</dbReference>
<protein>
    <recommendedName>
        <fullName evidence="2">CCHC-type domain-containing protein</fullName>
    </recommendedName>
</protein>
<keyword evidence="1" id="KW-0479">Metal-binding</keyword>
<dbReference type="OrthoDB" id="6447727at2759"/>
<evidence type="ECO:0000259" key="2">
    <source>
        <dbReference type="PROSITE" id="PS50158"/>
    </source>
</evidence>
<reference evidence="3" key="1">
    <citation type="submission" date="2020-08" db="EMBL/GenBank/DDBJ databases">
        <title>Multicomponent nature underlies the extraordinary mechanical properties of spider dragline silk.</title>
        <authorList>
            <person name="Kono N."/>
            <person name="Nakamura H."/>
            <person name="Mori M."/>
            <person name="Yoshida Y."/>
            <person name="Ohtoshi R."/>
            <person name="Malay A.D."/>
            <person name="Moran D.A.P."/>
            <person name="Tomita M."/>
            <person name="Numata K."/>
            <person name="Arakawa K."/>
        </authorList>
    </citation>
    <scope>NUCLEOTIDE SEQUENCE</scope>
</reference>